<keyword evidence="1" id="KW-0472">Membrane</keyword>
<proteinExistence type="predicted"/>
<keyword evidence="3" id="KW-1185">Reference proteome</keyword>
<dbReference type="Proteomes" id="UP001250932">
    <property type="component" value="Unassembled WGS sequence"/>
</dbReference>
<comment type="caution">
    <text evidence="2">The sequence shown here is derived from an EMBL/GenBank/DDBJ whole genome shotgun (WGS) entry which is preliminary data.</text>
</comment>
<protein>
    <submittedName>
        <fullName evidence="2">DUF3147 domain-containing protein</fullName>
    </submittedName>
</protein>
<organism evidence="2 3">
    <name type="scientific">Candidatus Nitronereus thalassa</name>
    <dbReference type="NCBI Taxonomy" id="3020898"/>
    <lineage>
        <taxon>Bacteria</taxon>
        <taxon>Pseudomonadati</taxon>
        <taxon>Nitrospirota</taxon>
        <taxon>Nitrospiria</taxon>
        <taxon>Nitrospirales</taxon>
        <taxon>Nitrospiraceae</taxon>
        <taxon>Candidatus Nitronereus</taxon>
    </lineage>
</organism>
<feature type="transmembrane region" description="Helical" evidence="1">
    <location>
        <begin position="31"/>
        <end position="54"/>
    </location>
</feature>
<reference evidence="2 3" key="1">
    <citation type="journal article" date="2023" name="ISME J.">
        <title>Cultivation and genomic characterization of novel and ubiquitous marine nitrite-oxidizing bacteria from the Nitrospirales.</title>
        <authorList>
            <person name="Mueller A.J."/>
            <person name="Daebeler A."/>
            <person name="Herbold C.W."/>
            <person name="Kirkegaard R.H."/>
            <person name="Daims H."/>
        </authorList>
    </citation>
    <scope>NUCLEOTIDE SEQUENCE [LARGE SCALE GENOMIC DNA]</scope>
    <source>
        <strain evidence="2 3">EB</strain>
    </source>
</reference>
<evidence type="ECO:0000256" key="1">
    <source>
        <dbReference type="SAM" id="Phobius"/>
    </source>
</evidence>
<accession>A0ABU3K3H1</accession>
<evidence type="ECO:0000313" key="2">
    <source>
        <dbReference type="EMBL" id="MDT7040927.1"/>
    </source>
</evidence>
<dbReference type="RefSeq" id="WP_313831286.1">
    <property type="nucleotide sequence ID" value="NZ_JAQOUE010000001.1"/>
</dbReference>
<feature type="transmembrane region" description="Helical" evidence="1">
    <location>
        <begin position="90"/>
        <end position="111"/>
    </location>
</feature>
<keyword evidence="1" id="KW-1133">Transmembrane helix</keyword>
<name>A0ABU3K3H1_9BACT</name>
<feature type="transmembrane region" description="Helical" evidence="1">
    <location>
        <begin position="7"/>
        <end position="25"/>
    </location>
</feature>
<evidence type="ECO:0000313" key="3">
    <source>
        <dbReference type="Proteomes" id="UP001250932"/>
    </source>
</evidence>
<sequence length="112" mass="12219">MSEWAKYVIYFVLGGSLVSISTYFGSHGKGFLAALVSTLPVISGVTFTLIFLSAGTGPTVSFAKNLIWLSPPWFAYVFTMMFGVPRFGFAISFAMAMTLFAVLVSIIRVILR</sequence>
<keyword evidence="1" id="KW-0812">Transmembrane</keyword>
<gene>
    <name evidence="2" type="ORF">PPG34_01110</name>
</gene>
<dbReference type="EMBL" id="JAQOUE010000001">
    <property type="protein sequence ID" value="MDT7040927.1"/>
    <property type="molecule type" value="Genomic_DNA"/>
</dbReference>
<feature type="transmembrane region" description="Helical" evidence="1">
    <location>
        <begin position="66"/>
        <end position="84"/>
    </location>
</feature>